<accession>A0A507CUM5</accession>
<dbReference type="InterPro" id="IPR013189">
    <property type="entry name" value="Glyco_hydro_32_C"/>
</dbReference>
<sequence>MPRNPFAGTKKTPAGYSNPIMSTARRDHIMFHTSVTGDPVLLLTLHPTYTTMHPPTRSLLLLLLSSSLKTALSTAIIIHDPHPSTNSSPSSNTNSFNNTRPLFHFYRPGYWISDPCAPYLDDDTGLYHLFYQQKGPSVKWWYDIDWGHAVSKDLLFWDDLEPAIVRGQPGEYDHTSVFSGFYLPNGYKSLPTIFYTGTIHGPINWALPYKPGYETQAMAYSTDKGMTWTKYGVVLPLPPTEYMNITSWRDPQVFQSTKLQTLLNYPKETHFMVVSGNDREYGPMMFLYSSTNLTSWSPLSIPFFDGPLIKTPVVADDGTVQTLYEAVATDIGTSLGFNFESGSYFELTDNSGRVYSFLTLGAEGGRDIKLNHWPLWVMGDVVLESSRPATTDKTVKFRMLANGVVDWGQYYATSGFPDGDKDLFMGWIGDADPDPITHDYIGRDERQWSGSLTVPRERFILTKEVIPLPDIPASWWSTSSRSTHGTTTLEIQTLGMKPADKLAGLHDKVYSVPTPANLHVRKSSDESEFTYITPPSLSSIKLDTFDMSVSFTVANASAVGIAIRKSPPTTAYNETEETLVYYDVDAAKIVVDRSKASLQDGYENFDEEGQFMLFDVLDASGDVVKEEMNLRVMVDRTIVEVYVNDWAVLSTKIYPTRSDSTGLAFIAKGGDAIVTSCDVFTMKDIFPNRIYTSS</sequence>
<dbReference type="Gene3D" id="2.60.120.560">
    <property type="entry name" value="Exo-inulinase, domain 1"/>
    <property type="match status" value="1"/>
</dbReference>
<feature type="domain" description="Glycosyl hydrolase family 32 C-terminal" evidence="6">
    <location>
        <begin position="522"/>
        <end position="679"/>
    </location>
</feature>
<dbReference type="VEuPathDB" id="FungiDB:SeMB42_g02743"/>
<organism evidence="7 8">
    <name type="scientific">Synchytrium endobioticum</name>
    <dbReference type="NCBI Taxonomy" id="286115"/>
    <lineage>
        <taxon>Eukaryota</taxon>
        <taxon>Fungi</taxon>
        <taxon>Fungi incertae sedis</taxon>
        <taxon>Chytridiomycota</taxon>
        <taxon>Chytridiomycota incertae sedis</taxon>
        <taxon>Chytridiomycetes</taxon>
        <taxon>Synchytriales</taxon>
        <taxon>Synchytriaceae</taxon>
        <taxon>Synchytrium</taxon>
    </lineage>
</organism>
<evidence type="ECO:0008006" key="9">
    <source>
        <dbReference type="Google" id="ProtNLM"/>
    </source>
</evidence>
<dbReference type="SUPFAM" id="SSF75005">
    <property type="entry name" value="Arabinanase/levansucrase/invertase"/>
    <property type="match status" value="1"/>
</dbReference>
<dbReference type="InterPro" id="IPR013320">
    <property type="entry name" value="ConA-like_dom_sf"/>
</dbReference>
<comment type="similarity">
    <text evidence="1 4">Belongs to the glycosyl hydrolase 32 family.</text>
</comment>
<dbReference type="SUPFAM" id="SSF49899">
    <property type="entry name" value="Concanavalin A-like lectins/glucanases"/>
    <property type="match status" value="1"/>
</dbReference>
<dbReference type="PANTHER" id="PTHR42800">
    <property type="entry name" value="EXOINULINASE INUD (AFU_ORTHOLOGUE AFUA_5G00480)"/>
    <property type="match status" value="1"/>
</dbReference>
<proteinExistence type="inferred from homology"/>
<evidence type="ECO:0000256" key="1">
    <source>
        <dbReference type="ARBA" id="ARBA00009902"/>
    </source>
</evidence>
<evidence type="ECO:0000256" key="4">
    <source>
        <dbReference type="RuleBase" id="RU362110"/>
    </source>
</evidence>
<dbReference type="GO" id="GO:0004575">
    <property type="term" value="F:sucrose alpha-glucosidase activity"/>
    <property type="evidence" value="ECO:0007669"/>
    <property type="project" value="TreeGrafter"/>
</dbReference>
<keyword evidence="2 4" id="KW-0378">Hydrolase</keyword>
<evidence type="ECO:0000256" key="2">
    <source>
        <dbReference type="ARBA" id="ARBA00022801"/>
    </source>
</evidence>
<feature type="domain" description="Glycosyl hydrolase family 32 N-terminal" evidence="5">
    <location>
        <begin position="104"/>
        <end position="301"/>
    </location>
</feature>
<dbReference type="EMBL" id="QEAM01000249">
    <property type="protein sequence ID" value="TPX42863.1"/>
    <property type="molecule type" value="Genomic_DNA"/>
</dbReference>
<dbReference type="SMART" id="SM00640">
    <property type="entry name" value="Glyco_32"/>
    <property type="match status" value="1"/>
</dbReference>
<evidence type="ECO:0000259" key="6">
    <source>
        <dbReference type="Pfam" id="PF08244"/>
    </source>
</evidence>
<protein>
    <recommendedName>
        <fullName evidence="9">Glycosyl hydrolase family 32 N-terminal domain-containing protein</fullName>
    </recommendedName>
</protein>
<dbReference type="OrthoDB" id="2161736at2759"/>
<gene>
    <name evidence="7" type="ORF">SeLEV6574_g05364</name>
</gene>
<dbReference type="GO" id="GO:0005987">
    <property type="term" value="P:sucrose catabolic process"/>
    <property type="evidence" value="ECO:0007669"/>
    <property type="project" value="TreeGrafter"/>
</dbReference>
<dbReference type="InterPro" id="IPR023296">
    <property type="entry name" value="Glyco_hydro_beta-prop_sf"/>
</dbReference>
<dbReference type="PANTHER" id="PTHR42800:SF3">
    <property type="entry name" value="GLYCOSYL HYDROLASE FAMILY 32 N-TERMINAL DOMAIN-CONTAINING PROTEIN"/>
    <property type="match status" value="1"/>
</dbReference>
<dbReference type="GO" id="GO:0005737">
    <property type="term" value="C:cytoplasm"/>
    <property type="evidence" value="ECO:0007669"/>
    <property type="project" value="TreeGrafter"/>
</dbReference>
<dbReference type="Proteomes" id="UP000320475">
    <property type="component" value="Unassembled WGS sequence"/>
</dbReference>
<dbReference type="Pfam" id="PF00251">
    <property type="entry name" value="Glyco_hydro_32N"/>
    <property type="match status" value="1"/>
</dbReference>
<dbReference type="AlphaFoldDB" id="A0A507CUM5"/>
<dbReference type="Gene3D" id="2.115.10.20">
    <property type="entry name" value="Glycosyl hydrolase domain, family 43"/>
    <property type="match status" value="1"/>
</dbReference>
<dbReference type="InterPro" id="IPR013148">
    <property type="entry name" value="Glyco_hydro_32_N"/>
</dbReference>
<evidence type="ECO:0000256" key="3">
    <source>
        <dbReference type="ARBA" id="ARBA00023295"/>
    </source>
</evidence>
<dbReference type="InterPro" id="IPR001362">
    <property type="entry name" value="Glyco_hydro_32"/>
</dbReference>
<evidence type="ECO:0000313" key="8">
    <source>
        <dbReference type="Proteomes" id="UP000320475"/>
    </source>
</evidence>
<dbReference type="CDD" id="cd18621">
    <property type="entry name" value="GH32_XdINV-like"/>
    <property type="match status" value="1"/>
</dbReference>
<dbReference type="Pfam" id="PF08244">
    <property type="entry name" value="Glyco_hydro_32C"/>
    <property type="match status" value="1"/>
</dbReference>
<comment type="caution">
    <text evidence="7">The sequence shown here is derived from an EMBL/GenBank/DDBJ whole genome shotgun (WGS) entry which is preliminary data.</text>
</comment>
<evidence type="ECO:0000313" key="7">
    <source>
        <dbReference type="EMBL" id="TPX42863.1"/>
    </source>
</evidence>
<evidence type="ECO:0000259" key="5">
    <source>
        <dbReference type="Pfam" id="PF00251"/>
    </source>
</evidence>
<keyword evidence="3 4" id="KW-0326">Glycosidase</keyword>
<name>A0A507CUM5_9FUNG</name>
<reference evidence="7 8" key="1">
    <citation type="journal article" date="2019" name="Sci. Rep.">
        <title>Comparative genomics of chytrid fungi reveal insights into the obligate biotrophic and pathogenic lifestyle of Synchytrium endobioticum.</title>
        <authorList>
            <person name="van de Vossenberg B.T.L.H."/>
            <person name="Warris S."/>
            <person name="Nguyen H.D.T."/>
            <person name="van Gent-Pelzer M.P.E."/>
            <person name="Joly D.L."/>
            <person name="van de Geest H.C."/>
            <person name="Bonants P.J.M."/>
            <person name="Smith D.S."/>
            <person name="Levesque C.A."/>
            <person name="van der Lee T.A.J."/>
        </authorList>
    </citation>
    <scope>NUCLEOTIDE SEQUENCE [LARGE SCALE GENOMIC DNA]</scope>
    <source>
        <strain evidence="7 8">LEV6574</strain>
    </source>
</reference>